<dbReference type="InterPro" id="IPR059029">
    <property type="entry name" value="FAM13A_dom"/>
</dbReference>
<evidence type="ECO:0000259" key="4">
    <source>
        <dbReference type="PROSITE" id="PS50238"/>
    </source>
</evidence>
<protein>
    <submittedName>
        <fullName evidence="6">Protein FAM13B isoform X6</fullName>
    </submittedName>
</protein>
<dbReference type="CDD" id="cd04393">
    <property type="entry name" value="RhoGAP_FAM13A1a"/>
    <property type="match status" value="1"/>
</dbReference>
<feature type="region of interest" description="Disordered" evidence="3">
    <location>
        <begin position="261"/>
        <end position="294"/>
    </location>
</feature>
<dbReference type="GeneID" id="102536820"/>
<dbReference type="RefSeq" id="XP_072813070.1">
    <property type="nucleotide sequence ID" value="XM_072956969.1"/>
</dbReference>
<dbReference type="Gene3D" id="1.10.555.10">
    <property type="entry name" value="Rho GTPase activation protein"/>
    <property type="match status" value="1"/>
</dbReference>
<dbReference type="SUPFAM" id="SSF48350">
    <property type="entry name" value="GTPase activation domain, GAP"/>
    <property type="match status" value="1"/>
</dbReference>
<dbReference type="PANTHER" id="PTHR15904:SF16">
    <property type="entry name" value="PROTEIN FAM13B"/>
    <property type="match status" value="1"/>
</dbReference>
<dbReference type="Pfam" id="PF00620">
    <property type="entry name" value="RhoGAP"/>
    <property type="match status" value="1"/>
</dbReference>
<dbReference type="InterPro" id="IPR039102">
    <property type="entry name" value="FAM13"/>
</dbReference>
<evidence type="ECO:0000313" key="6">
    <source>
        <dbReference type="RefSeq" id="XP_072813070.1"/>
    </source>
</evidence>
<proteinExistence type="inferred from homology"/>
<feature type="region of interest" description="Disordered" evidence="3">
    <location>
        <begin position="654"/>
        <end position="703"/>
    </location>
</feature>
<dbReference type="Pfam" id="PF26116">
    <property type="entry name" value="FAM13A"/>
    <property type="match status" value="1"/>
</dbReference>
<dbReference type="PANTHER" id="PTHR15904">
    <property type="entry name" value="FAM13"/>
    <property type="match status" value="1"/>
</dbReference>
<feature type="domain" description="Rho-GAP" evidence="4">
    <location>
        <begin position="23"/>
        <end position="212"/>
    </location>
</feature>
<evidence type="ECO:0000256" key="3">
    <source>
        <dbReference type="SAM" id="MobiDB-lite"/>
    </source>
</evidence>
<name>A0ABM5CWP2_VICPA</name>
<evidence type="ECO:0000313" key="5">
    <source>
        <dbReference type="Proteomes" id="UP001652581"/>
    </source>
</evidence>
<evidence type="ECO:0000256" key="1">
    <source>
        <dbReference type="ARBA" id="ARBA00007549"/>
    </source>
</evidence>
<dbReference type="InterPro" id="IPR008936">
    <property type="entry name" value="Rho_GTPase_activation_prot"/>
</dbReference>
<evidence type="ECO:0000256" key="2">
    <source>
        <dbReference type="SAM" id="Coils"/>
    </source>
</evidence>
<feature type="compositionally biased region" description="Polar residues" evidence="3">
    <location>
        <begin position="670"/>
        <end position="682"/>
    </location>
</feature>
<accession>A0ABM5CWP2</accession>
<feature type="coiled-coil region" evidence="2">
    <location>
        <begin position="808"/>
        <end position="873"/>
    </location>
</feature>
<keyword evidence="5" id="KW-1185">Reference proteome</keyword>
<gene>
    <name evidence="6" type="primary">FAM13B</name>
</gene>
<dbReference type="SMART" id="SM00324">
    <property type="entry name" value="RhoGAP"/>
    <property type="match status" value="1"/>
</dbReference>
<feature type="compositionally biased region" description="Acidic residues" evidence="3">
    <location>
        <begin position="265"/>
        <end position="274"/>
    </location>
</feature>
<reference evidence="6" key="1">
    <citation type="submission" date="2025-08" db="UniProtKB">
        <authorList>
            <consortium name="RefSeq"/>
        </authorList>
    </citation>
    <scope>IDENTIFICATION</scope>
</reference>
<dbReference type="InterPro" id="IPR000198">
    <property type="entry name" value="RhoGAP_dom"/>
</dbReference>
<feature type="compositionally biased region" description="Basic and acidic residues" evidence="3">
    <location>
        <begin position="275"/>
        <end position="292"/>
    </location>
</feature>
<keyword evidence="2" id="KW-0175">Coiled coil</keyword>
<feature type="compositionally biased region" description="Basic and acidic residues" evidence="3">
    <location>
        <begin position="694"/>
        <end position="703"/>
    </location>
</feature>
<comment type="similarity">
    <text evidence="1">Belongs to the FAM13 family.</text>
</comment>
<organism evidence="5 6">
    <name type="scientific">Vicugna pacos</name>
    <name type="common">Alpaca</name>
    <name type="synonym">Lama pacos</name>
    <dbReference type="NCBI Taxonomy" id="30538"/>
    <lineage>
        <taxon>Eukaryota</taxon>
        <taxon>Metazoa</taxon>
        <taxon>Chordata</taxon>
        <taxon>Craniata</taxon>
        <taxon>Vertebrata</taxon>
        <taxon>Euteleostomi</taxon>
        <taxon>Mammalia</taxon>
        <taxon>Eutheria</taxon>
        <taxon>Laurasiatheria</taxon>
        <taxon>Artiodactyla</taxon>
        <taxon>Tylopoda</taxon>
        <taxon>Camelidae</taxon>
        <taxon>Vicugna</taxon>
    </lineage>
</organism>
<dbReference type="Proteomes" id="UP001652581">
    <property type="component" value="Chromosome 3"/>
</dbReference>
<sequence>MRKSSSPSLSNCNSVLANKIFGIPLDELQQGGHPDNEVPFIVRHVVDYIEEHGGLEQQGLFQVNGNAETVEWLRQRYDSGEEVDLVKEADVPSAISLLRFFLQELPEPVIPGSLHIHLMQLSQDYNNEDEFGRKLRFLLQQLPPVNYSLLKFLCRFLANVASHHEEIWSANSLAAVFGPDVFHIYTDVEDLKEQEIVSRIMAELLENYYEFFENEEEEFSSNDLSSITEQAGSSVLHKLESGKQAFHEALEKGITAVKERRDVNELSEEEEEDEKLERIEELPEEGAEKSSDMPEVVQLRMTENILEPNSVTASTSAHISPISILPASADILERTIRAAVEQHLFDLQSSIDHDLKNLQQQSLVCNNEAGSVNCDGKGSNNQVDIADDIINASESNRDCSEPVASPNLDNEVMQQDFVFEDEENNQSVGILLEPCSDRGDSEDGCLERKEYLSFHSDKLSHLILGSSSKICDLNANTESELPGGQSVGVQGEAACVQIPHLDLKNVSDGDKWEEPFPAFKSWQEDSESGEAQLSPQAGRMNHHPLEEDCPPVLSHRSLDFGQSQRFLHDPETLDSSSKALSFARIRRSSFSSKDEKREDRTPYQLVKKLQKKIRQFEEQFERERNSKPSYSDITANPKVLKWMTELTKLRKQIKDAKHKSSDGEFVPQTRPRSNTLPKSFGSSLDHEDEENEDESRIIQKEKKPSKEATVELILKRLKEKRVERCLPEDIKVTREERHIVKPLYDRYRLVKQMLTRASITPVLGSPSTKRRGQMLQPIIEGETAHFFEEIKEEEEDGVSLSSELTDILKTAEQAQSSLENSESDVEENQEKLALDLRLSSTRAASMPELLEQLWKARAEKKKLRKTLREFEEAFYQQNGRNAQKEDRVPVLEEYREYKKIKAKLRLLEVLISKQDSSKSI</sequence>
<dbReference type="PROSITE" id="PS50238">
    <property type="entry name" value="RHOGAP"/>
    <property type="match status" value="1"/>
</dbReference>
<feature type="region of interest" description="Disordered" evidence="3">
    <location>
        <begin position="520"/>
        <end position="554"/>
    </location>
</feature>